<reference evidence="1 2" key="1">
    <citation type="journal article" date="2019" name="Sci. Data">
        <title>Hybrid genome assembly and annotation of Danionella translucida.</title>
        <authorList>
            <person name="Kadobianskyi M."/>
            <person name="Schulze L."/>
            <person name="Schuelke M."/>
            <person name="Judkewitz B."/>
        </authorList>
    </citation>
    <scope>NUCLEOTIDE SEQUENCE [LARGE SCALE GENOMIC DNA]</scope>
    <source>
        <strain evidence="1 2">Bolton</strain>
    </source>
</reference>
<dbReference type="Proteomes" id="UP000316079">
    <property type="component" value="Unassembled WGS sequence"/>
</dbReference>
<proteinExistence type="predicted"/>
<dbReference type="EMBL" id="SRMA01026838">
    <property type="protein sequence ID" value="TRY66588.1"/>
    <property type="molecule type" value="Genomic_DNA"/>
</dbReference>
<evidence type="ECO:0000313" key="1">
    <source>
        <dbReference type="EMBL" id="TRY66588.1"/>
    </source>
</evidence>
<protein>
    <submittedName>
        <fullName evidence="1">Uncharacterized protein</fullName>
    </submittedName>
</protein>
<keyword evidence="2" id="KW-1185">Reference proteome</keyword>
<gene>
    <name evidence="1" type="ORF">DNTS_002823</name>
</gene>
<evidence type="ECO:0000313" key="2">
    <source>
        <dbReference type="Proteomes" id="UP000316079"/>
    </source>
</evidence>
<comment type="caution">
    <text evidence="1">The sequence shown here is derived from an EMBL/GenBank/DDBJ whole genome shotgun (WGS) entry which is preliminary data.</text>
</comment>
<accession>A0A553NMC2</accession>
<organism evidence="1 2">
    <name type="scientific">Danionella cerebrum</name>
    <dbReference type="NCBI Taxonomy" id="2873325"/>
    <lineage>
        <taxon>Eukaryota</taxon>
        <taxon>Metazoa</taxon>
        <taxon>Chordata</taxon>
        <taxon>Craniata</taxon>
        <taxon>Vertebrata</taxon>
        <taxon>Euteleostomi</taxon>
        <taxon>Actinopterygii</taxon>
        <taxon>Neopterygii</taxon>
        <taxon>Teleostei</taxon>
        <taxon>Ostariophysi</taxon>
        <taxon>Cypriniformes</taxon>
        <taxon>Danionidae</taxon>
        <taxon>Danioninae</taxon>
        <taxon>Danionella</taxon>
    </lineage>
</organism>
<name>A0A553NMC2_9TELE</name>
<dbReference type="AlphaFoldDB" id="A0A553NMC2"/>
<dbReference type="OrthoDB" id="8949702at2759"/>
<dbReference type="STRING" id="623744.A0A553NMC2"/>
<sequence length="80" mass="8640">MHLLPSVSGSGVDPELRVDIFKELDLETLTAGVSVVQGFHNDSSAFLFGEKGETSGFWVCIVVFMVQGNQRNGAAIKEII</sequence>